<evidence type="ECO:0000256" key="2">
    <source>
        <dbReference type="ARBA" id="ARBA00023315"/>
    </source>
</evidence>
<evidence type="ECO:0000256" key="3">
    <source>
        <dbReference type="ARBA" id="ARBA00038502"/>
    </source>
</evidence>
<protein>
    <submittedName>
        <fullName evidence="5">Ribosomal-protein-S5p-alanine acetyltransferase</fullName>
    </submittedName>
</protein>
<sequence>MNIWAKLAEFAFIETDRLLLRPFSYQDAEDFYAIASNPQNLEFIFPSQSSLQESQYVVANFFMKNPLGVWAICDKESRQMIGSIKFEKLDEIKQEAELGYFLKKDYWGRGLMTECVKEILFLSFSEFDLKRLSIVTHQENLASQRVAQKAGFKMCRQFKGSDRYTRKMRDYIEFRYERGDFYE</sequence>
<feature type="domain" description="N-acetyltransferase" evidence="4">
    <location>
        <begin position="18"/>
        <end position="173"/>
    </location>
</feature>
<dbReference type="InterPro" id="IPR051531">
    <property type="entry name" value="N-acetyltransferase"/>
</dbReference>
<dbReference type="GO" id="GO:0005737">
    <property type="term" value="C:cytoplasm"/>
    <property type="evidence" value="ECO:0007669"/>
    <property type="project" value="TreeGrafter"/>
</dbReference>
<dbReference type="PROSITE" id="PS51186">
    <property type="entry name" value="GNAT"/>
    <property type="match status" value="1"/>
</dbReference>
<dbReference type="EMBL" id="LQRC01000053">
    <property type="protein sequence ID" value="KXT73937.1"/>
    <property type="molecule type" value="Genomic_DNA"/>
</dbReference>
<gene>
    <name evidence="5" type="ORF">SGODD07_00294</name>
</gene>
<evidence type="ECO:0000313" key="5">
    <source>
        <dbReference type="EMBL" id="KXT73937.1"/>
    </source>
</evidence>
<comment type="similarity">
    <text evidence="3">Belongs to the acetyltransferase family. RimJ subfamily.</text>
</comment>
<reference evidence="5 6" key="1">
    <citation type="submission" date="2016-01" db="EMBL/GenBank/DDBJ databases">
        <title>Highly variable Streptococcus oralis are common among viridans streptococci isolated from primates.</title>
        <authorList>
            <person name="Denapaite D."/>
            <person name="Rieger M."/>
            <person name="Koendgen S."/>
            <person name="Brueckner R."/>
            <person name="Ochigava I."/>
            <person name="Kappeler P."/>
            <person name="Maetz-Rensing K."/>
            <person name="Leendertz F."/>
            <person name="Hakenbeck R."/>
        </authorList>
    </citation>
    <scope>NUCLEOTIDE SEQUENCE [LARGE SCALE GENOMIC DNA]</scope>
    <source>
        <strain evidence="5 6">DD07</strain>
    </source>
</reference>
<dbReference type="SUPFAM" id="SSF55729">
    <property type="entry name" value="Acyl-CoA N-acyltransferases (Nat)"/>
    <property type="match status" value="1"/>
</dbReference>
<proteinExistence type="inferred from homology"/>
<evidence type="ECO:0000259" key="4">
    <source>
        <dbReference type="PROSITE" id="PS51186"/>
    </source>
</evidence>
<dbReference type="Pfam" id="PF13302">
    <property type="entry name" value="Acetyltransf_3"/>
    <property type="match status" value="1"/>
</dbReference>
<organism evidence="5 6">
    <name type="scientific">Streptococcus gordonii</name>
    <dbReference type="NCBI Taxonomy" id="1302"/>
    <lineage>
        <taxon>Bacteria</taxon>
        <taxon>Bacillati</taxon>
        <taxon>Bacillota</taxon>
        <taxon>Bacilli</taxon>
        <taxon>Lactobacillales</taxon>
        <taxon>Streptococcaceae</taxon>
        <taxon>Streptococcus</taxon>
    </lineage>
</organism>
<dbReference type="PATRIC" id="fig|1302.21.peg.335"/>
<keyword evidence="2" id="KW-0012">Acyltransferase</keyword>
<name>A0A139NDN6_STRGN</name>
<dbReference type="Proteomes" id="UP000070096">
    <property type="component" value="Unassembled WGS sequence"/>
</dbReference>
<dbReference type="Gene3D" id="3.40.630.30">
    <property type="match status" value="1"/>
</dbReference>
<evidence type="ECO:0000313" key="6">
    <source>
        <dbReference type="Proteomes" id="UP000070096"/>
    </source>
</evidence>
<dbReference type="GO" id="GO:0008999">
    <property type="term" value="F:protein-N-terminal-alanine acetyltransferase activity"/>
    <property type="evidence" value="ECO:0007669"/>
    <property type="project" value="TreeGrafter"/>
</dbReference>
<dbReference type="AlphaFoldDB" id="A0A139NDN6"/>
<dbReference type="InterPro" id="IPR000182">
    <property type="entry name" value="GNAT_dom"/>
</dbReference>
<accession>A0A139NDN6</accession>
<evidence type="ECO:0000256" key="1">
    <source>
        <dbReference type="ARBA" id="ARBA00022679"/>
    </source>
</evidence>
<dbReference type="InterPro" id="IPR016181">
    <property type="entry name" value="Acyl_CoA_acyltransferase"/>
</dbReference>
<dbReference type="PANTHER" id="PTHR43792:SF8">
    <property type="entry name" value="[RIBOSOMAL PROTEIN US5]-ALANINE N-ACETYLTRANSFERASE"/>
    <property type="match status" value="1"/>
</dbReference>
<comment type="caution">
    <text evidence="5">The sequence shown here is derived from an EMBL/GenBank/DDBJ whole genome shotgun (WGS) entry which is preliminary data.</text>
</comment>
<dbReference type="PANTHER" id="PTHR43792">
    <property type="entry name" value="GNAT FAMILY, PUTATIVE (AFU_ORTHOLOGUE AFUA_3G00765)-RELATED-RELATED"/>
    <property type="match status" value="1"/>
</dbReference>
<keyword evidence="1 5" id="KW-0808">Transferase</keyword>